<dbReference type="SUPFAM" id="SSF89000">
    <property type="entry name" value="post-HMGL domain-like"/>
    <property type="match status" value="1"/>
</dbReference>
<name>A0A5E7SSM1_PSEFL</name>
<sequence length="365" mass="38972">MLPLENEVGVSVIISDSTLRDGNHAIRHQLSLKQVCGYAAAAEKAGIDIVEVGHGNGLGGSSSLLGFSAVSDREMLEAARAQLVRSLLGVHFIPGLGKSADIAMALDIGVDIVRVASHCTEANITARFIEQTRTAGKTAYGVLMMAHMASPEKLLEQAKLMEDYGAHAVIIMDSAGYSSPNMVRERIGLLSNHLNIQVGFHGHNNLSVAVANTLVAVEAGASIVDGCIRGFGAGAGNTQLEPLVAILERSGVAVSTSFERMIELVKDADKLLQPETPHIQISNIASGLYGLFSGYVPHVQRAARKFAVSEFELYKRLAERNLVAGQEDVIIEEASRLATDNILDKMTRSSDTPEPLEVSLLSTHR</sequence>
<comment type="catalytic activity">
    <reaction evidence="6">
        <text>(S)-4-hydroxy-2-oxopentanoate = acetaldehyde + pyruvate</text>
        <dbReference type="Rhea" id="RHEA:22624"/>
        <dbReference type="ChEBI" id="CHEBI:15343"/>
        <dbReference type="ChEBI" id="CHEBI:15361"/>
        <dbReference type="ChEBI" id="CHEBI:73143"/>
        <dbReference type="EC" id="4.1.3.39"/>
    </reaction>
</comment>
<keyword evidence="2 6" id="KW-0479">Metal-binding</keyword>
<dbReference type="Proteomes" id="UP000412311">
    <property type="component" value="Unassembled WGS sequence"/>
</dbReference>
<dbReference type="GO" id="GO:0009098">
    <property type="term" value="P:L-leucine biosynthetic process"/>
    <property type="evidence" value="ECO:0007669"/>
    <property type="project" value="TreeGrafter"/>
</dbReference>
<comment type="caution">
    <text evidence="6">Lacks conserved residue(s) required for the propagation of feature annotation.</text>
</comment>
<evidence type="ECO:0000313" key="11">
    <source>
        <dbReference type="Proteomes" id="UP000412311"/>
    </source>
</evidence>
<evidence type="ECO:0000259" key="9">
    <source>
        <dbReference type="PROSITE" id="PS50991"/>
    </source>
</evidence>
<dbReference type="InterPro" id="IPR035685">
    <property type="entry name" value="DRE_TIM_HOA"/>
</dbReference>
<protein>
    <recommendedName>
        <fullName evidence="6 7">4-hydroxy-2-oxovalerate aldolase</fullName>
        <shortName evidence="6">HOA</shortName>
        <ecNumber evidence="6 7">4.1.3.39</ecNumber>
    </recommendedName>
    <alternativeName>
        <fullName evidence="6">4-hydroxy-2-keto-pentanoic acid aldolase</fullName>
    </alternativeName>
    <alternativeName>
        <fullName evidence="6">4-hydroxy-2-oxopentanoate aldolase</fullName>
    </alternativeName>
</protein>
<feature type="binding site" evidence="6">
    <location>
        <position position="201"/>
    </location>
    <ligand>
        <name>substrate</name>
    </ligand>
</feature>
<feature type="region of interest" description="Disordered" evidence="8">
    <location>
        <begin position="345"/>
        <end position="365"/>
    </location>
</feature>
<keyword evidence="4 6" id="KW-0464">Manganese</keyword>
<dbReference type="Pfam" id="PF00682">
    <property type="entry name" value="HMGL-like"/>
    <property type="match status" value="1"/>
</dbReference>
<dbReference type="EC" id="4.1.3.39" evidence="6 7"/>
<dbReference type="CDD" id="cd07943">
    <property type="entry name" value="DRE_TIM_HOA"/>
    <property type="match status" value="1"/>
</dbReference>
<evidence type="ECO:0000256" key="8">
    <source>
        <dbReference type="SAM" id="MobiDB-lite"/>
    </source>
</evidence>
<keyword evidence="3 6" id="KW-0058">Aromatic hydrocarbons catabolism</keyword>
<comment type="similarity">
    <text evidence="1 6">Belongs to the 4-hydroxy-2-oxovalerate aldolase family.</text>
</comment>
<keyword evidence="5 6" id="KW-0456">Lyase</keyword>
<dbReference type="InterPro" id="IPR013785">
    <property type="entry name" value="Aldolase_TIM"/>
</dbReference>
<dbReference type="GO" id="GO:0008701">
    <property type="term" value="F:4-hydroxy-2-oxovalerate aldolase activity"/>
    <property type="evidence" value="ECO:0007669"/>
    <property type="project" value="UniProtKB-UniRule"/>
</dbReference>
<evidence type="ECO:0000256" key="1">
    <source>
        <dbReference type="ARBA" id="ARBA00008944"/>
    </source>
</evidence>
<gene>
    <name evidence="10" type="ORF">PS925_01201</name>
</gene>
<reference evidence="10 11" key="1">
    <citation type="submission" date="2019-09" db="EMBL/GenBank/DDBJ databases">
        <authorList>
            <person name="Chandra G."/>
            <person name="Truman W A."/>
        </authorList>
    </citation>
    <scope>NUCLEOTIDE SEQUENCE [LARGE SCALE GENOMIC DNA]</scope>
    <source>
        <strain evidence="10">PS925</strain>
    </source>
</reference>
<dbReference type="Gene3D" id="3.20.20.70">
    <property type="entry name" value="Aldolase class I"/>
    <property type="match status" value="1"/>
</dbReference>
<feature type="binding site" evidence="6">
    <location>
        <position position="174"/>
    </location>
    <ligand>
        <name>substrate</name>
    </ligand>
</feature>
<dbReference type="PANTHER" id="PTHR10277:SF9">
    <property type="entry name" value="2-ISOPROPYLMALATE SYNTHASE 1, CHLOROPLASTIC-RELATED"/>
    <property type="match status" value="1"/>
</dbReference>
<evidence type="ECO:0000256" key="3">
    <source>
        <dbReference type="ARBA" id="ARBA00022797"/>
    </source>
</evidence>
<accession>A0A5E7SSM1</accession>
<evidence type="ECO:0000256" key="6">
    <source>
        <dbReference type="HAMAP-Rule" id="MF_01656"/>
    </source>
</evidence>
<evidence type="ECO:0000256" key="2">
    <source>
        <dbReference type="ARBA" id="ARBA00022723"/>
    </source>
</evidence>
<dbReference type="InterPro" id="IPR012425">
    <property type="entry name" value="DmpG_comm"/>
</dbReference>
<evidence type="ECO:0000313" key="10">
    <source>
        <dbReference type="EMBL" id="VVP89010.1"/>
    </source>
</evidence>
<dbReference type="PROSITE" id="PS50991">
    <property type="entry name" value="PYR_CT"/>
    <property type="match status" value="1"/>
</dbReference>
<dbReference type="NCBIfam" id="TIGR03217">
    <property type="entry name" value="4OH_2_O_val_ald"/>
    <property type="match status" value="1"/>
</dbReference>
<feature type="binding site" evidence="6">
    <location>
        <position position="21"/>
    </location>
    <ligand>
        <name>Mn(2+)</name>
        <dbReference type="ChEBI" id="CHEBI:29035"/>
    </ligand>
</feature>
<dbReference type="Pfam" id="PF07836">
    <property type="entry name" value="DmpG_comm"/>
    <property type="match status" value="1"/>
</dbReference>
<dbReference type="GO" id="GO:0030145">
    <property type="term" value="F:manganese ion binding"/>
    <property type="evidence" value="ECO:0007669"/>
    <property type="project" value="UniProtKB-UniRule"/>
</dbReference>
<dbReference type="AlphaFoldDB" id="A0A5E7SSM1"/>
<dbReference type="InterPro" id="IPR050073">
    <property type="entry name" value="2-IPM_HCS-like"/>
</dbReference>
<dbReference type="HAMAP" id="MF_01656">
    <property type="entry name" value="HOA"/>
    <property type="match status" value="1"/>
</dbReference>
<evidence type="ECO:0000256" key="7">
    <source>
        <dbReference type="NCBIfam" id="TIGR03217"/>
    </source>
</evidence>
<dbReference type="PANTHER" id="PTHR10277">
    <property type="entry name" value="HOMOCITRATE SYNTHASE-RELATED"/>
    <property type="match status" value="1"/>
</dbReference>
<feature type="binding site" evidence="6">
    <location>
        <begin position="20"/>
        <end position="21"/>
    </location>
    <ligand>
        <name>substrate</name>
    </ligand>
</feature>
<feature type="domain" description="Pyruvate carboxyltransferase" evidence="9">
    <location>
        <begin position="12"/>
        <end position="262"/>
    </location>
</feature>
<dbReference type="InterPro" id="IPR017629">
    <property type="entry name" value="4OH_2_O-val_aldolase"/>
</dbReference>
<dbReference type="GO" id="GO:0003852">
    <property type="term" value="F:2-isopropylmalate synthase activity"/>
    <property type="evidence" value="ECO:0007669"/>
    <property type="project" value="TreeGrafter"/>
</dbReference>
<dbReference type="Gene3D" id="1.10.8.60">
    <property type="match status" value="1"/>
</dbReference>
<dbReference type="InterPro" id="IPR000891">
    <property type="entry name" value="PYR_CT"/>
</dbReference>
<dbReference type="RefSeq" id="WP_150793014.1">
    <property type="nucleotide sequence ID" value="NZ_CABVJG010000003.1"/>
</dbReference>
<dbReference type="SUPFAM" id="SSF51569">
    <property type="entry name" value="Aldolase"/>
    <property type="match status" value="1"/>
</dbReference>
<dbReference type="NCBIfam" id="NF006049">
    <property type="entry name" value="PRK08195.1"/>
    <property type="match status" value="1"/>
</dbReference>
<feature type="binding site" evidence="6">
    <location>
        <position position="203"/>
    </location>
    <ligand>
        <name>Mn(2+)</name>
        <dbReference type="ChEBI" id="CHEBI:29035"/>
    </ligand>
</feature>
<evidence type="ECO:0000256" key="4">
    <source>
        <dbReference type="ARBA" id="ARBA00023211"/>
    </source>
</evidence>
<feature type="active site" description="Proton acceptor" evidence="6">
    <location>
        <position position="24"/>
    </location>
</feature>
<evidence type="ECO:0000256" key="5">
    <source>
        <dbReference type="ARBA" id="ARBA00023239"/>
    </source>
</evidence>
<feature type="binding site" evidence="6">
    <location>
        <position position="201"/>
    </location>
    <ligand>
        <name>Mn(2+)</name>
        <dbReference type="ChEBI" id="CHEBI:29035"/>
    </ligand>
</feature>
<dbReference type="EMBL" id="CABVJG010000003">
    <property type="protein sequence ID" value="VVP89010.1"/>
    <property type="molecule type" value="Genomic_DNA"/>
</dbReference>
<feature type="site" description="Transition state stabilizer" evidence="6">
    <location>
        <position position="20"/>
    </location>
</feature>
<proteinExistence type="inferred from homology"/>
<organism evidence="10 11">
    <name type="scientific">Pseudomonas fluorescens</name>
    <dbReference type="NCBI Taxonomy" id="294"/>
    <lineage>
        <taxon>Bacteria</taxon>
        <taxon>Pseudomonadati</taxon>
        <taxon>Pseudomonadota</taxon>
        <taxon>Gammaproteobacteria</taxon>
        <taxon>Pseudomonadales</taxon>
        <taxon>Pseudomonadaceae</taxon>
        <taxon>Pseudomonas</taxon>
    </lineage>
</organism>